<reference evidence="6" key="4">
    <citation type="submission" date="2020-03" db="EMBL/GenBank/DDBJ databases">
        <title>SpeciesPrimer: A bioinformatics pipeline dedicated to the design of qPCR primers for the quantification of bacterial species.</title>
        <authorList>
            <person name="Dreier M."/>
            <person name="Berthoud H."/>
            <person name="Shani N."/>
            <person name="Wechsler D."/>
            <person name="Junier P."/>
        </authorList>
    </citation>
    <scope>NUCLEOTIDE SEQUENCE [LARGE SCALE GENOMIC DNA]</scope>
    <source>
        <strain evidence="6">FAM13073</strain>
    </source>
</reference>
<organism evidence="2 5">
    <name type="scientific">Pediococcus pentosaceus</name>
    <dbReference type="NCBI Taxonomy" id="1255"/>
    <lineage>
        <taxon>Bacteria</taxon>
        <taxon>Bacillati</taxon>
        <taxon>Bacillota</taxon>
        <taxon>Bacilli</taxon>
        <taxon>Lactobacillales</taxon>
        <taxon>Lactobacillaceae</taxon>
        <taxon>Pediococcus</taxon>
    </lineage>
</organism>
<dbReference type="AlphaFoldDB" id="A0A1Y0VW90"/>
<evidence type="ECO:0000313" key="2">
    <source>
        <dbReference type="EMBL" id="ARW18807.1"/>
    </source>
</evidence>
<reference evidence="3" key="3">
    <citation type="submission" date="2019-12" db="EMBL/GenBank/DDBJ databases">
        <title>SpeciesPrimer: A bioinformatics pipeline dedicated to the design of qPCR primers for the quantification of bacterial species.</title>
        <authorList>
            <person name="Dreier M."/>
            <person name="Berthoud H."/>
            <person name="Shani N."/>
            <person name="Wechsler D."/>
            <person name="Junier P."/>
        </authorList>
    </citation>
    <scope>NUCLEOTIDE SEQUENCE</scope>
    <source>
        <strain evidence="3">FAM13073</strain>
    </source>
</reference>
<dbReference type="Proteomes" id="UP000743107">
    <property type="component" value="Unassembled WGS sequence"/>
</dbReference>
<dbReference type="Proteomes" id="UP000472573">
    <property type="component" value="Unassembled WGS sequence"/>
</dbReference>
<feature type="domain" description="DUF4440" evidence="1">
    <location>
        <begin position="8"/>
        <end position="116"/>
    </location>
</feature>
<evidence type="ECO:0000313" key="6">
    <source>
        <dbReference type="Proteomes" id="UP000472573"/>
    </source>
</evidence>
<dbReference type="InterPro" id="IPR027843">
    <property type="entry name" value="DUF4440"/>
</dbReference>
<dbReference type="EMBL" id="CP021474">
    <property type="protein sequence ID" value="ARW18807.1"/>
    <property type="molecule type" value="Genomic_DNA"/>
</dbReference>
<reference evidence="4" key="5">
    <citation type="submission" date="2020-11" db="EMBL/GenBank/DDBJ databases">
        <title>Antibiotic susceptibility profiles of Pediococcus pentosaceus from various origins and their implications for the safety assessment of strains with food-technology applications.</title>
        <authorList>
            <person name="Shani N."/>
            <person name="Oberhaensli S."/>
            <person name="Arias E."/>
        </authorList>
    </citation>
    <scope>NUCLEOTIDE SEQUENCE</scope>
    <source>
        <strain evidence="4">FAM 19164</strain>
    </source>
</reference>
<name>A0A1Y0VW90_PEDPE</name>
<dbReference type="InterPro" id="IPR032710">
    <property type="entry name" value="NTF2-like_dom_sf"/>
</dbReference>
<evidence type="ECO:0000313" key="3">
    <source>
        <dbReference type="EMBL" id="KAF0414005.1"/>
    </source>
</evidence>
<dbReference type="Pfam" id="PF14534">
    <property type="entry name" value="DUF4440"/>
    <property type="match status" value="1"/>
</dbReference>
<keyword evidence="6" id="KW-1185">Reference proteome</keyword>
<dbReference type="Gene3D" id="3.10.450.50">
    <property type="match status" value="1"/>
</dbReference>
<sequence length="124" mass="14661">MTKDEEQIVQLYRAENEAMVKKDISRLDMILGDRMTLTHMTGYVQPKLEWIDQIQNEEMQYLESKEEAIKDIRVEENWGQLTGQNLVTAKIWGGSKNVWPLQMKMYFEKNNGRWVISKQVASTY</sequence>
<dbReference type="Proteomes" id="UP000196118">
    <property type="component" value="Chromosome"/>
</dbReference>
<protein>
    <submittedName>
        <fullName evidence="3">DUF4440 domain-containing protein</fullName>
    </submittedName>
    <submittedName>
        <fullName evidence="4">Nuclear transport factor 2 family protein</fullName>
    </submittedName>
</protein>
<dbReference type="EMBL" id="WENB01000002">
    <property type="protein sequence ID" value="KAF0414005.1"/>
    <property type="molecule type" value="Genomic_DNA"/>
</dbReference>
<evidence type="ECO:0000259" key="1">
    <source>
        <dbReference type="Pfam" id="PF14534"/>
    </source>
</evidence>
<reference evidence="2 5" key="1">
    <citation type="submission" date="2017-05" db="EMBL/GenBank/DDBJ databases">
        <title>Genome sequence of Pediococcus pentosaceus strain SRCM100892.</title>
        <authorList>
            <person name="Cho S.H."/>
        </authorList>
    </citation>
    <scope>NUCLEOTIDE SEQUENCE [LARGE SCALE GENOMIC DNA]</scope>
    <source>
        <strain evidence="2 5">SRCM100892</strain>
    </source>
</reference>
<gene>
    <name evidence="3" type="ORF">GBO79_03795</name>
    <name evidence="4" type="ORF">ITQ97_04280</name>
    <name evidence="2" type="ORF">S100892_00201</name>
</gene>
<evidence type="ECO:0000313" key="4">
    <source>
        <dbReference type="EMBL" id="MBF7127030.1"/>
    </source>
</evidence>
<dbReference type="SUPFAM" id="SSF54427">
    <property type="entry name" value="NTF2-like"/>
    <property type="match status" value="1"/>
</dbReference>
<evidence type="ECO:0000313" key="5">
    <source>
        <dbReference type="Proteomes" id="UP000196118"/>
    </source>
</evidence>
<reference evidence="3 6" key="2">
    <citation type="submission" date="2019-10" db="EMBL/GenBank/DDBJ databases">
        <authorList>
            <person name="Irmler S."/>
            <person name="Berthoud H."/>
            <person name="Roetschi A."/>
            <person name="Arias E."/>
            <person name="Shani N."/>
            <person name="Wuethrich D."/>
            <person name="Bruggmann R."/>
        </authorList>
    </citation>
    <scope>NUCLEOTIDE SEQUENCE [LARGE SCALE GENOMIC DNA]</scope>
    <source>
        <strain evidence="3 6">FAM13073</strain>
    </source>
</reference>
<dbReference type="RefSeq" id="WP_060743510.1">
    <property type="nucleotide sequence ID" value="NZ_BEWQ01000001.1"/>
</dbReference>
<dbReference type="EMBL" id="JADOFV010000002">
    <property type="protein sequence ID" value="MBF7127030.1"/>
    <property type="molecule type" value="Genomic_DNA"/>
</dbReference>
<accession>A0A1Y0VW90</accession>
<proteinExistence type="predicted"/>